<feature type="compositionally biased region" description="Polar residues" evidence="1">
    <location>
        <begin position="644"/>
        <end position="671"/>
    </location>
</feature>
<feature type="compositionally biased region" description="Polar residues" evidence="1">
    <location>
        <begin position="775"/>
        <end position="786"/>
    </location>
</feature>
<reference evidence="3" key="1">
    <citation type="journal article" date="2020" name="Stud. Mycol.">
        <title>101 Dothideomycetes genomes: a test case for predicting lifestyles and emergence of pathogens.</title>
        <authorList>
            <person name="Haridas S."/>
            <person name="Albert R."/>
            <person name="Binder M."/>
            <person name="Bloem J."/>
            <person name="Labutti K."/>
            <person name="Salamov A."/>
            <person name="Andreopoulos B."/>
            <person name="Baker S."/>
            <person name="Barry K."/>
            <person name="Bills G."/>
            <person name="Bluhm B."/>
            <person name="Cannon C."/>
            <person name="Castanera R."/>
            <person name="Culley D."/>
            <person name="Daum C."/>
            <person name="Ezra D."/>
            <person name="Gonzalez J."/>
            <person name="Henrissat B."/>
            <person name="Kuo A."/>
            <person name="Liang C."/>
            <person name="Lipzen A."/>
            <person name="Lutzoni F."/>
            <person name="Magnuson J."/>
            <person name="Mondo S."/>
            <person name="Nolan M."/>
            <person name="Ohm R."/>
            <person name="Pangilinan J."/>
            <person name="Park H.-J."/>
            <person name="Ramirez L."/>
            <person name="Alfaro M."/>
            <person name="Sun H."/>
            <person name="Tritt A."/>
            <person name="Yoshinaga Y."/>
            <person name="Zwiers L.-H."/>
            <person name="Turgeon B."/>
            <person name="Goodwin S."/>
            <person name="Spatafora J."/>
            <person name="Crous P."/>
            <person name="Grigoriev I."/>
        </authorList>
    </citation>
    <scope>NUCLEOTIDE SEQUENCE</scope>
    <source>
        <strain evidence="3">CBS 207.26</strain>
    </source>
</reference>
<dbReference type="Pfam" id="PF00069">
    <property type="entry name" value="Pkinase"/>
    <property type="match status" value="1"/>
</dbReference>
<feature type="region of interest" description="Disordered" evidence="1">
    <location>
        <begin position="1"/>
        <end position="95"/>
    </location>
</feature>
<gene>
    <name evidence="3" type="ORF">K469DRAFT_677732</name>
</gene>
<dbReference type="GO" id="GO:0004674">
    <property type="term" value="F:protein serine/threonine kinase activity"/>
    <property type="evidence" value="ECO:0007669"/>
    <property type="project" value="TreeGrafter"/>
</dbReference>
<organism evidence="3 4">
    <name type="scientific">Zopfia rhizophila CBS 207.26</name>
    <dbReference type="NCBI Taxonomy" id="1314779"/>
    <lineage>
        <taxon>Eukaryota</taxon>
        <taxon>Fungi</taxon>
        <taxon>Dikarya</taxon>
        <taxon>Ascomycota</taxon>
        <taxon>Pezizomycotina</taxon>
        <taxon>Dothideomycetes</taxon>
        <taxon>Dothideomycetes incertae sedis</taxon>
        <taxon>Zopfiaceae</taxon>
        <taxon>Zopfia</taxon>
    </lineage>
</organism>
<dbReference type="InterPro" id="IPR000719">
    <property type="entry name" value="Prot_kinase_dom"/>
</dbReference>
<name>A0A6A6DG04_9PEZI</name>
<dbReference type="AlphaFoldDB" id="A0A6A6DG04"/>
<dbReference type="PANTHER" id="PTHR24359">
    <property type="entry name" value="SERINE/THREONINE-PROTEIN KINASE SBK1"/>
    <property type="match status" value="1"/>
</dbReference>
<feature type="compositionally biased region" description="Basic and acidic residues" evidence="1">
    <location>
        <begin position="806"/>
        <end position="828"/>
    </location>
</feature>
<dbReference type="OrthoDB" id="1046782at2759"/>
<feature type="compositionally biased region" description="Polar residues" evidence="1">
    <location>
        <begin position="686"/>
        <end position="702"/>
    </location>
</feature>
<keyword evidence="3" id="KW-0418">Kinase</keyword>
<dbReference type="EMBL" id="ML994693">
    <property type="protein sequence ID" value="KAF2177159.1"/>
    <property type="molecule type" value="Genomic_DNA"/>
</dbReference>
<feature type="compositionally biased region" description="Polar residues" evidence="1">
    <location>
        <begin position="67"/>
        <end position="89"/>
    </location>
</feature>
<proteinExistence type="predicted"/>
<evidence type="ECO:0000256" key="1">
    <source>
        <dbReference type="SAM" id="MobiDB-lite"/>
    </source>
</evidence>
<evidence type="ECO:0000313" key="3">
    <source>
        <dbReference type="EMBL" id="KAF2177159.1"/>
    </source>
</evidence>
<keyword evidence="3" id="KW-0808">Transferase</keyword>
<feature type="compositionally biased region" description="Polar residues" evidence="1">
    <location>
        <begin position="18"/>
        <end position="35"/>
    </location>
</feature>
<feature type="region of interest" description="Disordered" evidence="1">
    <location>
        <begin position="729"/>
        <end position="754"/>
    </location>
</feature>
<feature type="region of interest" description="Disordered" evidence="1">
    <location>
        <begin position="769"/>
        <end position="829"/>
    </location>
</feature>
<dbReference type="PANTHER" id="PTHR24359:SF37">
    <property type="entry name" value="PROTEIN KINASE DOMAIN-CONTAINING PROTEIN"/>
    <property type="match status" value="1"/>
</dbReference>
<feature type="compositionally biased region" description="Polar residues" evidence="1">
    <location>
        <begin position="742"/>
        <end position="754"/>
    </location>
</feature>
<evidence type="ECO:0000259" key="2">
    <source>
        <dbReference type="PROSITE" id="PS50011"/>
    </source>
</evidence>
<dbReference type="InterPro" id="IPR011009">
    <property type="entry name" value="Kinase-like_dom_sf"/>
</dbReference>
<evidence type="ECO:0000313" key="4">
    <source>
        <dbReference type="Proteomes" id="UP000800200"/>
    </source>
</evidence>
<dbReference type="Proteomes" id="UP000800200">
    <property type="component" value="Unassembled WGS sequence"/>
</dbReference>
<dbReference type="CDD" id="cd00180">
    <property type="entry name" value="PKc"/>
    <property type="match status" value="1"/>
</dbReference>
<accession>A0A6A6DG04</accession>
<keyword evidence="4" id="KW-1185">Reference proteome</keyword>
<feature type="compositionally biased region" description="Polar residues" evidence="1">
    <location>
        <begin position="398"/>
        <end position="409"/>
    </location>
</feature>
<dbReference type="SUPFAM" id="SSF56112">
    <property type="entry name" value="Protein kinase-like (PK-like)"/>
    <property type="match status" value="1"/>
</dbReference>
<sequence>MTEEGPQGSSLEDVAKTCETNWSTEPTSDTGQNHSEYGHSHSVNADDPSRSTFVPKQPTFSDRLGQETASSISGPSSTGPENNNQQYEGTVTERGELEKVLRRALEGSKKKRFISNDNFDRIITQNSIFKELIRLRVGQKSHRQGLSKVITLSRRKIFAILCLVEKVNTVHDFIDEGLRDNDLPFVFHSEAEIRSREGKIIELFQNGQWKPSEKDNFETYQWYMLMPYLRLNCERDPSVSQYIFEEGLVLPFAVLETYKEGGFSMVRKVTFHSAHFNSEDFNGGGKCFFAIKSLYLPYDPHNRHDPPNQEVEALIRMNETKHPHLVRLLATYEYEGGLNLIFPWADGNLQNFWKKASWNNHKTPRDRTLAEWIAEQCLGLAQGLKTIHDSSPEESETRAQAPNNKSAQKNYGRHGDLKPENILWFRERGSRSGSNEFGILRIADFGLADFHGTKSKDSVPSENLGMTPTYRAPEFDIKKKVAPSYDIWCFGCVLLEFVEWYLRGWEGVDLFSKKRSVDCLTDIPGFTEDSFFKHLQKLQKAIVKESVLDEIYELQTHERGSDFTLDMLDLIQHDLLRMRPEIRVSCDTIVKKTETILKNCQENPKYCIDITKPIPEKQKTNFSVLIQHMSPKMTSQPGAEKRQSAQSSIASTKETEQSTPGLGIINNNRTSPVDAIYETEAGDESNPPSKNSEATPPQTSPAIQEAEAHLEVGEEDHLGAPSLGVIRDWPLTTNSSTTSNNLQSTPPETTDVAENNTILPQQLEAEDDRAAYSANAESQTGGTTDSIPPRHEPGLQPPKNTAPRSARSEKSDDPSHAKMKSEGAEERPVSWWGLRWARTKCFFACSIPCFHRGSS</sequence>
<feature type="compositionally biased region" description="Low complexity" evidence="1">
    <location>
        <begin position="732"/>
        <end position="741"/>
    </location>
</feature>
<feature type="domain" description="Protein kinase" evidence="2">
    <location>
        <begin position="252"/>
        <end position="597"/>
    </location>
</feature>
<feature type="compositionally biased region" description="Polar residues" evidence="1">
    <location>
        <begin position="50"/>
        <end position="60"/>
    </location>
</feature>
<dbReference type="Gene3D" id="1.10.510.10">
    <property type="entry name" value="Transferase(Phosphotransferase) domain 1"/>
    <property type="match status" value="1"/>
</dbReference>
<feature type="region of interest" description="Disordered" evidence="1">
    <location>
        <begin position="631"/>
        <end position="702"/>
    </location>
</feature>
<dbReference type="GO" id="GO:0005524">
    <property type="term" value="F:ATP binding"/>
    <property type="evidence" value="ECO:0007669"/>
    <property type="project" value="InterPro"/>
</dbReference>
<dbReference type="PROSITE" id="PS50011">
    <property type="entry name" value="PROTEIN_KINASE_DOM"/>
    <property type="match status" value="1"/>
</dbReference>
<protein>
    <submittedName>
        <fullName evidence="3">Kinase-like protein</fullName>
    </submittedName>
</protein>
<feature type="region of interest" description="Disordered" evidence="1">
    <location>
        <begin position="389"/>
        <end position="414"/>
    </location>
</feature>
<dbReference type="SMART" id="SM00220">
    <property type="entry name" value="S_TKc"/>
    <property type="match status" value="1"/>
</dbReference>